<sequence length="107" mass="12015">MEVLVEKKLSQTDIKYRLAFPTNSLRAFPMPEGETAVYFEAADTLENEWNFRLSIRGENDHWGLASICAKFGFGLSVWDVIAGDELASDRARCISFPVSCLFSCLLS</sequence>
<evidence type="ECO:0000313" key="2">
    <source>
        <dbReference type="Proteomes" id="UP000886885"/>
    </source>
</evidence>
<proteinExistence type="predicted"/>
<reference evidence="1" key="1">
    <citation type="journal article" date="2020" name="bioRxiv">
        <title>Hybrid origin of Populus tomentosa Carr. identified through genome sequencing and phylogenomic analysis.</title>
        <authorList>
            <person name="An X."/>
            <person name="Gao K."/>
            <person name="Chen Z."/>
            <person name="Li J."/>
            <person name="Yang X."/>
            <person name="Yang X."/>
            <person name="Zhou J."/>
            <person name="Guo T."/>
            <person name="Zhao T."/>
            <person name="Huang S."/>
            <person name="Miao D."/>
            <person name="Khan W.U."/>
            <person name="Rao P."/>
            <person name="Ye M."/>
            <person name="Lei B."/>
            <person name="Liao W."/>
            <person name="Wang J."/>
            <person name="Ji L."/>
            <person name="Li Y."/>
            <person name="Guo B."/>
            <person name="Mustafa N.S."/>
            <person name="Li S."/>
            <person name="Yun Q."/>
            <person name="Keller S.R."/>
            <person name="Mao J."/>
            <person name="Zhang R."/>
            <person name="Strauss S.H."/>
        </authorList>
    </citation>
    <scope>NUCLEOTIDE SEQUENCE</scope>
    <source>
        <strain evidence="1">GM15</strain>
        <tissue evidence="1">Leaf</tissue>
    </source>
</reference>
<keyword evidence="2" id="KW-1185">Reference proteome</keyword>
<comment type="caution">
    <text evidence="1">The sequence shown here is derived from an EMBL/GenBank/DDBJ whole genome shotgun (WGS) entry which is preliminary data.</text>
</comment>
<dbReference type="EMBL" id="JAAWWB010000007">
    <property type="protein sequence ID" value="KAG6779991.1"/>
    <property type="molecule type" value="Genomic_DNA"/>
</dbReference>
<gene>
    <name evidence="1" type="ORF">POTOM_016398</name>
</gene>
<accession>A0A8X8CXY6</accession>
<name>A0A8X8CXY6_POPTO</name>
<evidence type="ECO:0000313" key="1">
    <source>
        <dbReference type="EMBL" id="KAG6779991.1"/>
    </source>
</evidence>
<dbReference type="Proteomes" id="UP000886885">
    <property type="component" value="Chromosome 4A"/>
</dbReference>
<organism evidence="1 2">
    <name type="scientific">Populus tomentosa</name>
    <name type="common">Chinese white poplar</name>
    <dbReference type="NCBI Taxonomy" id="118781"/>
    <lineage>
        <taxon>Eukaryota</taxon>
        <taxon>Viridiplantae</taxon>
        <taxon>Streptophyta</taxon>
        <taxon>Embryophyta</taxon>
        <taxon>Tracheophyta</taxon>
        <taxon>Spermatophyta</taxon>
        <taxon>Magnoliopsida</taxon>
        <taxon>eudicotyledons</taxon>
        <taxon>Gunneridae</taxon>
        <taxon>Pentapetalae</taxon>
        <taxon>rosids</taxon>
        <taxon>fabids</taxon>
        <taxon>Malpighiales</taxon>
        <taxon>Salicaceae</taxon>
        <taxon>Saliceae</taxon>
        <taxon>Populus</taxon>
    </lineage>
</organism>
<dbReference type="OrthoDB" id="954231at2759"/>
<protein>
    <submittedName>
        <fullName evidence="1">Uncharacterized protein</fullName>
    </submittedName>
</protein>
<dbReference type="AlphaFoldDB" id="A0A8X8CXY6"/>